<dbReference type="SUPFAM" id="SSF50677">
    <property type="entry name" value="ValRS/IleRS/LeuRS editing domain"/>
    <property type="match status" value="1"/>
</dbReference>
<evidence type="ECO:0000313" key="11">
    <source>
        <dbReference type="EMBL" id="GMA34233.1"/>
    </source>
</evidence>
<comment type="similarity">
    <text evidence="1">Belongs to the class-I aminoacyl-tRNA synthetase family.</text>
</comment>
<dbReference type="InterPro" id="IPR009008">
    <property type="entry name" value="Val/Leu/Ile-tRNA-synth_edit"/>
</dbReference>
<evidence type="ECO:0000256" key="4">
    <source>
        <dbReference type="ARBA" id="ARBA00022741"/>
    </source>
</evidence>
<keyword evidence="7" id="KW-0030">Aminoacyl-tRNA synthetase</keyword>
<reference evidence="12" key="1">
    <citation type="journal article" date="2019" name="Int. J. Syst. Evol. Microbiol.">
        <title>The Global Catalogue of Microorganisms (GCM) 10K type strain sequencing project: providing services to taxonomists for standard genome sequencing and annotation.</title>
        <authorList>
            <consortium name="The Broad Institute Genomics Platform"/>
            <consortium name="The Broad Institute Genome Sequencing Center for Infectious Disease"/>
            <person name="Wu L."/>
            <person name="Ma J."/>
        </authorList>
    </citation>
    <scope>NUCLEOTIDE SEQUENCE [LARGE SCALE GENOMIC DNA]</scope>
    <source>
        <strain evidence="12">NBRC 112299</strain>
    </source>
</reference>
<dbReference type="InterPro" id="IPR002302">
    <property type="entry name" value="Leu-tRNA-ligase"/>
</dbReference>
<feature type="domain" description="Aminoacyl-tRNA synthetase class Ia" evidence="9">
    <location>
        <begin position="24"/>
        <end position="218"/>
    </location>
</feature>
<sequence>MTEPTFEDRVETDRYDFHAIEDRWLPVWRESQPFRSGNADDARPTKYVLDMFPYPSGDLHMGHAEAYALGDVIARYWVQRGFNVMHPIGWDSFGLPAENAAINRGLDPRGWTEDNIAQQRSSMERYACSFDWDRVLATHRPDYYRWNQWLFTRLHEKGLAYRKHSNVNWCPKDQTVLANEQVVGGLCERCDTPVTKKKLNQWYFKITDYADRLLDDLAGLEGSWPSKVIAMQRNWIGRSTGADVKFVIEGRDEPIDIYTTRPDTLHGATFMVVAADSDLAAEPGSGGRCRRCRRVLGVRGAGEGRQRDRPPLDRASQDGRVPAPLRHQPRQRRAPADLGIGLCAGGLRPRRHHGRPGARPA</sequence>
<dbReference type="InterPro" id="IPR025709">
    <property type="entry name" value="Leu_tRNA-synth_edit"/>
</dbReference>
<evidence type="ECO:0000256" key="8">
    <source>
        <dbReference type="SAM" id="MobiDB-lite"/>
    </source>
</evidence>
<keyword evidence="4" id="KW-0547">Nucleotide-binding</keyword>
<dbReference type="PROSITE" id="PS00178">
    <property type="entry name" value="AA_TRNA_LIGASE_I"/>
    <property type="match status" value="1"/>
</dbReference>
<evidence type="ECO:0000256" key="7">
    <source>
        <dbReference type="ARBA" id="ARBA00023146"/>
    </source>
</evidence>
<evidence type="ECO:0000256" key="6">
    <source>
        <dbReference type="ARBA" id="ARBA00022917"/>
    </source>
</evidence>
<dbReference type="InterPro" id="IPR014729">
    <property type="entry name" value="Rossmann-like_a/b/a_fold"/>
</dbReference>
<accession>A0ABQ6IBW3</accession>
<evidence type="ECO:0000259" key="10">
    <source>
        <dbReference type="Pfam" id="PF13603"/>
    </source>
</evidence>
<dbReference type="Proteomes" id="UP001157125">
    <property type="component" value="Unassembled WGS sequence"/>
</dbReference>
<dbReference type="Gene3D" id="1.10.730.10">
    <property type="entry name" value="Isoleucyl-tRNA Synthetase, Domain 1"/>
    <property type="match status" value="1"/>
</dbReference>
<keyword evidence="5" id="KW-0067">ATP-binding</keyword>
<dbReference type="SUPFAM" id="SSF52374">
    <property type="entry name" value="Nucleotidylyl transferase"/>
    <property type="match status" value="1"/>
</dbReference>
<feature type="compositionally biased region" description="Basic and acidic residues" evidence="8">
    <location>
        <begin position="302"/>
        <end position="317"/>
    </location>
</feature>
<dbReference type="Gene3D" id="3.40.50.620">
    <property type="entry name" value="HUPs"/>
    <property type="match status" value="1"/>
</dbReference>
<dbReference type="PANTHER" id="PTHR43740:SF2">
    <property type="entry name" value="LEUCINE--TRNA LIGASE, MITOCHONDRIAL"/>
    <property type="match status" value="1"/>
</dbReference>
<dbReference type="EMBL" id="BSUN01000001">
    <property type="protein sequence ID" value="GMA34233.1"/>
    <property type="molecule type" value="Genomic_DNA"/>
</dbReference>
<dbReference type="InterPro" id="IPR002300">
    <property type="entry name" value="aa-tRNA-synth_Ia"/>
</dbReference>
<evidence type="ECO:0000256" key="5">
    <source>
        <dbReference type="ARBA" id="ARBA00022840"/>
    </source>
</evidence>
<dbReference type="PRINTS" id="PR00985">
    <property type="entry name" value="TRNASYNTHLEU"/>
</dbReference>
<dbReference type="CDD" id="cd00812">
    <property type="entry name" value="LeuRS_core"/>
    <property type="match status" value="1"/>
</dbReference>
<feature type="domain" description="Leucyl-tRNA synthetase editing" evidence="10">
    <location>
        <begin position="233"/>
        <end position="282"/>
    </location>
</feature>
<evidence type="ECO:0000313" key="12">
    <source>
        <dbReference type="Proteomes" id="UP001157125"/>
    </source>
</evidence>
<gene>
    <name evidence="11" type="ORF">GCM10025876_04370</name>
</gene>
<dbReference type="EC" id="6.1.1.4" evidence="2"/>
<keyword evidence="3" id="KW-0436">Ligase</keyword>
<keyword evidence="6" id="KW-0648">Protein biosynthesis</keyword>
<feature type="compositionally biased region" description="Basic residues" evidence="8">
    <location>
        <begin position="348"/>
        <end position="361"/>
    </location>
</feature>
<evidence type="ECO:0000259" key="9">
    <source>
        <dbReference type="Pfam" id="PF00133"/>
    </source>
</evidence>
<dbReference type="Pfam" id="PF13603">
    <property type="entry name" value="tRNA-synt_1_2"/>
    <property type="match status" value="1"/>
</dbReference>
<organism evidence="11 12">
    <name type="scientific">Demequina litorisediminis</name>
    <dbReference type="NCBI Taxonomy" id="1849022"/>
    <lineage>
        <taxon>Bacteria</taxon>
        <taxon>Bacillati</taxon>
        <taxon>Actinomycetota</taxon>
        <taxon>Actinomycetes</taxon>
        <taxon>Micrococcales</taxon>
        <taxon>Demequinaceae</taxon>
        <taxon>Demequina</taxon>
    </lineage>
</organism>
<evidence type="ECO:0000256" key="3">
    <source>
        <dbReference type="ARBA" id="ARBA00022598"/>
    </source>
</evidence>
<name>A0ABQ6IBW3_9MICO</name>
<evidence type="ECO:0000256" key="2">
    <source>
        <dbReference type="ARBA" id="ARBA00013164"/>
    </source>
</evidence>
<proteinExistence type="inferred from homology"/>
<comment type="caution">
    <text evidence="11">The sequence shown here is derived from an EMBL/GenBank/DDBJ whole genome shotgun (WGS) entry which is preliminary data.</text>
</comment>
<protein>
    <recommendedName>
        <fullName evidence="2">leucine--tRNA ligase</fullName>
        <ecNumber evidence="2">6.1.1.4</ecNumber>
    </recommendedName>
</protein>
<keyword evidence="12" id="KW-1185">Reference proteome</keyword>
<dbReference type="PANTHER" id="PTHR43740">
    <property type="entry name" value="LEUCYL-TRNA SYNTHETASE"/>
    <property type="match status" value="1"/>
</dbReference>
<dbReference type="InterPro" id="IPR001412">
    <property type="entry name" value="aa-tRNA-synth_I_CS"/>
</dbReference>
<evidence type="ECO:0000256" key="1">
    <source>
        <dbReference type="ARBA" id="ARBA00005594"/>
    </source>
</evidence>
<feature type="region of interest" description="Disordered" evidence="8">
    <location>
        <begin position="300"/>
        <end position="361"/>
    </location>
</feature>
<dbReference type="Pfam" id="PF00133">
    <property type="entry name" value="tRNA-synt_1"/>
    <property type="match status" value="1"/>
</dbReference>